<dbReference type="RefSeq" id="WP_187563583.1">
    <property type="nucleotide sequence ID" value="NZ_JACGWS010000012.1"/>
</dbReference>
<protein>
    <submittedName>
        <fullName evidence="2">Uncharacterized protein</fullName>
    </submittedName>
</protein>
<evidence type="ECO:0000313" key="2">
    <source>
        <dbReference type="EMBL" id="MBC8756544.1"/>
    </source>
</evidence>
<accession>A0ABR7QE11</accession>
<proteinExistence type="predicted"/>
<comment type="caution">
    <text evidence="2">The sequence shown here is derived from an EMBL/GenBank/DDBJ whole genome shotgun (WGS) entry which is preliminary data.</text>
</comment>
<name>A0ABR7QE11_9FLAO</name>
<reference evidence="2 3" key="1">
    <citation type="submission" date="2020-07" db="EMBL/GenBank/DDBJ databases">
        <title>Description of Kordia aestuariivivens sp. nov., isolated from a tidal flat.</title>
        <authorList>
            <person name="Park S."/>
            <person name="Yoon J.-H."/>
        </authorList>
    </citation>
    <scope>NUCLEOTIDE SEQUENCE [LARGE SCALE GENOMIC DNA]</scope>
    <source>
        <strain evidence="2 3">YSTF-M3</strain>
    </source>
</reference>
<gene>
    <name evidence="2" type="ORF">H2O64_17865</name>
</gene>
<sequence length="157" mass="17719">MNTHVDKANKNKTEAAANAVAQKKDKSQAFHFTDNRQKTAVQLKMQETANDNLDVQKTSIVQLVRRGSGAPVLHKHADSMKKRRRFKRSIKTAIRRIQAIKTAGPATERQIEIHDEVLHSGQHHGMRNVTVQKLVGDLNDKVTELTKLNLEESNDPK</sequence>
<feature type="compositionally biased region" description="Basic and acidic residues" evidence="1">
    <location>
        <begin position="1"/>
        <end position="13"/>
    </location>
</feature>
<keyword evidence="3" id="KW-1185">Reference proteome</keyword>
<organism evidence="2 3">
    <name type="scientific">Kordia aestuariivivens</name>
    <dbReference type="NCBI Taxonomy" id="2759037"/>
    <lineage>
        <taxon>Bacteria</taxon>
        <taxon>Pseudomonadati</taxon>
        <taxon>Bacteroidota</taxon>
        <taxon>Flavobacteriia</taxon>
        <taxon>Flavobacteriales</taxon>
        <taxon>Flavobacteriaceae</taxon>
        <taxon>Kordia</taxon>
    </lineage>
</organism>
<feature type="region of interest" description="Disordered" evidence="1">
    <location>
        <begin position="1"/>
        <end position="28"/>
    </location>
</feature>
<dbReference type="EMBL" id="JACGWS010000012">
    <property type="protein sequence ID" value="MBC8756544.1"/>
    <property type="molecule type" value="Genomic_DNA"/>
</dbReference>
<evidence type="ECO:0000256" key="1">
    <source>
        <dbReference type="SAM" id="MobiDB-lite"/>
    </source>
</evidence>
<evidence type="ECO:0000313" key="3">
    <source>
        <dbReference type="Proteomes" id="UP000619238"/>
    </source>
</evidence>
<dbReference type="Proteomes" id="UP000619238">
    <property type="component" value="Unassembled WGS sequence"/>
</dbReference>